<dbReference type="GO" id="GO:0005634">
    <property type="term" value="C:nucleus"/>
    <property type="evidence" value="ECO:0007669"/>
    <property type="project" value="TreeGrafter"/>
</dbReference>
<proteinExistence type="predicted"/>
<dbReference type="GO" id="GO:0080142">
    <property type="term" value="P:regulation of salicylic acid biosynthetic process"/>
    <property type="evidence" value="ECO:0007669"/>
    <property type="project" value="TreeGrafter"/>
</dbReference>
<feature type="compositionally biased region" description="Pro residues" evidence="1">
    <location>
        <begin position="724"/>
        <end position="736"/>
    </location>
</feature>
<evidence type="ECO:0000313" key="2">
    <source>
        <dbReference type="EMBL" id="PRW58095.1"/>
    </source>
</evidence>
<dbReference type="AlphaFoldDB" id="A0A2P6TVK1"/>
<feature type="region of interest" description="Disordered" evidence="1">
    <location>
        <begin position="536"/>
        <end position="560"/>
    </location>
</feature>
<dbReference type="GO" id="GO:0003700">
    <property type="term" value="F:DNA-binding transcription factor activity"/>
    <property type="evidence" value="ECO:0007669"/>
    <property type="project" value="TreeGrafter"/>
</dbReference>
<protein>
    <submittedName>
        <fullName evidence="2">CSE family protein</fullName>
    </submittedName>
</protein>
<evidence type="ECO:0000313" key="3">
    <source>
        <dbReference type="Proteomes" id="UP000239899"/>
    </source>
</evidence>
<dbReference type="GO" id="GO:0043565">
    <property type="term" value="F:sequence-specific DNA binding"/>
    <property type="evidence" value="ECO:0007669"/>
    <property type="project" value="TreeGrafter"/>
</dbReference>
<gene>
    <name evidence="2" type="ORF">C2E21_2720</name>
</gene>
<feature type="region of interest" description="Disordered" evidence="1">
    <location>
        <begin position="482"/>
        <end position="523"/>
    </location>
</feature>
<keyword evidence="3" id="KW-1185">Reference proteome</keyword>
<dbReference type="InterPro" id="IPR012416">
    <property type="entry name" value="CBP60"/>
</dbReference>
<comment type="caution">
    <text evidence="2">The sequence shown here is derived from an EMBL/GenBank/DDBJ whole genome shotgun (WGS) entry which is preliminary data.</text>
</comment>
<dbReference type="GO" id="GO:0005516">
    <property type="term" value="F:calmodulin binding"/>
    <property type="evidence" value="ECO:0007669"/>
    <property type="project" value="InterPro"/>
</dbReference>
<feature type="compositionally biased region" description="Low complexity" evidence="1">
    <location>
        <begin position="598"/>
        <end position="611"/>
    </location>
</feature>
<dbReference type="Proteomes" id="UP000239899">
    <property type="component" value="Unassembled WGS sequence"/>
</dbReference>
<sequence>MEAPGPPAELQAAPPLVLEAYVHTRILHFNSQPALQQRLGPEAAAALQAATQELLGQAAAGGGAASGAEAGAAAASAAAAFRPPELALVFKHDCLHLGCADLHCKLCEQNQSRKCGRHFAGKYLSGDSIQAACGAPIRVELVDRLTGRPVPQHDPLSLQGRPLLAAKSAPSDAQGYVHVPLVGGAAQLPDLSVTGSSEALLSGQRPPFALLVRALQGGEGAGAGERVAAIPPLVSEGFVVATPRVRSASKKAVPALGDHVSKLNCAKLKDLRRAASDAGVQGLALPLAAVNTVGEFRQLAVWAQEDPSRLDQVKKMLKLTKGWEEARDHALIAVGADERLRAFFPDDSLAAGLLFRCKDANIGLEAPLAALEAASDASGQRTLVATLLPQGGAGAAAGAAEDGAAAPDPARVAAMLTQAKACWARRGHPGWAILPLDTPAFERGCAHLHQVTLPPHLAATAVPQAAHTAASFLAAAAAPAALSQGSSGGTGSPTAVADAAPGSPQLSLPGAAAAGEQRATSPFAQQQMRHAFASLGVQSPGTPARPLGSPPDAALASAPASPFQAASASAAEGGRGDSSLTARLLHSLGPSVQPPPAQQLQPQAQQAQQAQRNGAVPPTPGLEAALAPAVVAKIISGLPSLNLFAPDGPLGVGAVAELEASAGGDGDRKVPHIPSLGAMFGSKDLALSNQSVDWEQLLREAYKPPSGRATPLPSEQGGPAGSRSPPPSPPLLPQQPSPTARAAATAALEAAGGPLGLLRALSHASAGSLGSLGSLAGPLGTLSAMEWEALFTDPNLGAALEHMEHMPGAGPAAAAEGGTAGAAAATPGGPPLAPLPALQSRSLGRILTPEWARLLSMSAADWQQLLQEHRQAQAAQHGGAAAAPDTAPWSEAGVAPAQQEQQGPTPPSGLGGSARGPSPPGGRSRRSTLGKRGALTPTTSGLQGMEGVEVEAAP</sequence>
<evidence type="ECO:0000256" key="1">
    <source>
        <dbReference type="SAM" id="MobiDB-lite"/>
    </source>
</evidence>
<reference evidence="2 3" key="1">
    <citation type="journal article" date="2018" name="Plant J.">
        <title>Genome sequences of Chlorella sorokiniana UTEX 1602 and Micractinium conductrix SAG 241.80: implications to maltose excretion by a green alga.</title>
        <authorList>
            <person name="Arriola M.B."/>
            <person name="Velmurugan N."/>
            <person name="Zhang Y."/>
            <person name="Plunkett M.H."/>
            <person name="Hondzo H."/>
            <person name="Barney B.M."/>
        </authorList>
    </citation>
    <scope>NUCLEOTIDE SEQUENCE [LARGE SCALE GENOMIC DNA]</scope>
    <source>
        <strain evidence="3">UTEX 1602</strain>
    </source>
</reference>
<feature type="region of interest" description="Disordered" evidence="1">
    <location>
        <begin position="808"/>
        <end position="836"/>
    </location>
</feature>
<dbReference type="PANTHER" id="PTHR31713:SF96">
    <property type="entry name" value="OS02G0562300 PROTEIN"/>
    <property type="match status" value="1"/>
</dbReference>
<name>A0A2P6TVK1_CHLSO</name>
<dbReference type="PANTHER" id="PTHR31713">
    <property type="entry name" value="OS02G0177800 PROTEIN"/>
    <property type="match status" value="1"/>
</dbReference>
<feature type="region of interest" description="Disordered" evidence="1">
    <location>
        <begin position="892"/>
        <end position="954"/>
    </location>
</feature>
<dbReference type="EMBL" id="LHPG02000005">
    <property type="protein sequence ID" value="PRW58095.1"/>
    <property type="molecule type" value="Genomic_DNA"/>
</dbReference>
<organism evidence="2 3">
    <name type="scientific">Chlorella sorokiniana</name>
    <name type="common">Freshwater green alga</name>
    <dbReference type="NCBI Taxonomy" id="3076"/>
    <lineage>
        <taxon>Eukaryota</taxon>
        <taxon>Viridiplantae</taxon>
        <taxon>Chlorophyta</taxon>
        <taxon>core chlorophytes</taxon>
        <taxon>Trebouxiophyceae</taxon>
        <taxon>Chlorellales</taxon>
        <taxon>Chlorellaceae</taxon>
        <taxon>Chlorella clade</taxon>
        <taxon>Chlorella</taxon>
    </lineage>
</organism>
<feature type="compositionally biased region" description="Low complexity" evidence="1">
    <location>
        <begin position="550"/>
        <end position="560"/>
    </location>
</feature>
<feature type="region of interest" description="Disordered" evidence="1">
    <location>
        <begin position="587"/>
        <end position="620"/>
    </location>
</feature>
<feature type="region of interest" description="Disordered" evidence="1">
    <location>
        <begin position="703"/>
        <end position="741"/>
    </location>
</feature>
<dbReference type="OrthoDB" id="505967at2759"/>
<feature type="compositionally biased region" description="Low complexity" evidence="1">
    <location>
        <begin position="808"/>
        <end position="827"/>
    </location>
</feature>
<accession>A0A2P6TVK1</accession>